<dbReference type="RefSeq" id="WP_114643517.1">
    <property type="nucleotide sequence ID" value="NZ_JAACIO010000035.1"/>
</dbReference>
<evidence type="ECO:0000313" key="6">
    <source>
        <dbReference type="Proteomes" id="UP000263486"/>
    </source>
</evidence>
<comment type="function">
    <text evidence="3">Responsible for synthesis of pseudouridine from uracil.</text>
</comment>
<comment type="catalytic activity">
    <reaction evidence="3">
        <text>a uridine in RNA = a pseudouridine in RNA</text>
        <dbReference type="Rhea" id="RHEA:48348"/>
        <dbReference type="Rhea" id="RHEA-COMP:12068"/>
        <dbReference type="Rhea" id="RHEA-COMP:12069"/>
        <dbReference type="ChEBI" id="CHEBI:65314"/>
        <dbReference type="ChEBI" id="CHEBI:65315"/>
    </reaction>
</comment>
<dbReference type="Gene3D" id="3.30.2350.10">
    <property type="entry name" value="Pseudouridine synthase"/>
    <property type="match status" value="1"/>
</dbReference>
<comment type="similarity">
    <text evidence="1 3">Belongs to the pseudouridine synthase RluA family.</text>
</comment>
<dbReference type="PANTHER" id="PTHR21600:SF44">
    <property type="entry name" value="RIBOSOMAL LARGE SUBUNIT PSEUDOURIDINE SYNTHASE D"/>
    <property type="match status" value="1"/>
</dbReference>
<dbReference type="Pfam" id="PF00849">
    <property type="entry name" value="PseudoU_synth_2"/>
    <property type="match status" value="1"/>
</dbReference>
<evidence type="ECO:0000256" key="3">
    <source>
        <dbReference type="RuleBase" id="RU362028"/>
    </source>
</evidence>
<dbReference type="PROSITE" id="PS50889">
    <property type="entry name" value="S4"/>
    <property type="match status" value="1"/>
</dbReference>
<dbReference type="InterPro" id="IPR006225">
    <property type="entry name" value="PsdUridine_synth_RluC/D"/>
</dbReference>
<name>A0ABX9KDL8_9FUSO</name>
<keyword evidence="3" id="KW-0413">Isomerase</keyword>
<gene>
    <name evidence="5" type="ORF">DYH56_14135</name>
</gene>
<dbReference type="EC" id="5.4.99.-" evidence="3"/>
<proteinExistence type="inferred from homology"/>
<dbReference type="NCBIfam" id="TIGR00005">
    <property type="entry name" value="rluA_subfam"/>
    <property type="match status" value="1"/>
</dbReference>
<keyword evidence="6" id="KW-1185">Reference proteome</keyword>
<dbReference type="SUPFAM" id="SSF55120">
    <property type="entry name" value="Pseudouridine synthase"/>
    <property type="match status" value="1"/>
</dbReference>
<comment type="caution">
    <text evidence="5">The sequence shown here is derived from an EMBL/GenBank/DDBJ whole genome shotgun (WGS) entry which is preliminary data.</text>
</comment>
<evidence type="ECO:0000313" key="5">
    <source>
        <dbReference type="EMBL" id="REI39630.1"/>
    </source>
</evidence>
<dbReference type="CDD" id="cd02869">
    <property type="entry name" value="PseudoU_synth_RluA_like"/>
    <property type="match status" value="1"/>
</dbReference>
<accession>A0ABX9KDL8</accession>
<dbReference type="PANTHER" id="PTHR21600">
    <property type="entry name" value="MITOCHONDRIAL RNA PSEUDOURIDINE SYNTHASE"/>
    <property type="match status" value="1"/>
</dbReference>
<dbReference type="InterPro" id="IPR050188">
    <property type="entry name" value="RluA_PseudoU_synthase"/>
</dbReference>
<evidence type="ECO:0000256" key="2">
    <source>
        <dbReference type="PROSITE-ProRule" id="PRU00182"/>
    </source>
</evidence>
<dbReference type="InterPro" id="IPR020103">
    <property type="entry name" value="PsdUridine_synth_cat_dom_sf"/>
</dbReference>
<organism evidence="5 6">
    <name type="scientific">Psychrilyobacter piezotolerans</name>
    <dbReference type="NCBI Taxonomy" id="2293438"/>
    <lineage>
        <taxon>Bacteria</taxon>
        <taxon>Fusobacteriati</taxon>
        <taxon>Fusobacteriota</taxon>
        <taxon>Fusobacteriia</taxon>
        <taxon>Fusobacteriales</taxon>
        <taxon>Fusobacteriaceae</taxon>
        <taxon>Psychrilyobacter</taxon>
    </lineage>
</organism>
<dbReference type="InterPro" id="IPR006145">
    <property type="entry name" value="PsdUridine_synth_RsuA/RluA"/>
</dbReference>
<keyword evidence="2" id="KW-0694">RNA-binding</keyword>
<protein>
    <recommendedName>
        <fullName evidence="3">Pseudouridine synthase</fullName>
        <ecNumber evidence="3">5.4.99.-</ecNumber>
    </recommendedName>
</protein>
<evidence type="ECO:0000259" key="4">
    <source>
        <dbReference type="Pfam" id="PF00849"/>
    </source>
</evidence>
<dbReference type="EMBL" id="QUAJ01000037">
    <property type="protein sequence ID" value="REI39630.1"/>
    <property type="molecule type" value="Genomic_DNA"/>
</dbReference>
<feature type="domain" description="Pseudouridine synthase RsuA/RluA-like" evidence="4">
    <location>
        <begin position="80"/>
        <end position="235"/>
    </location>
</feature>
<dbReference type="Proteomes" id="UP000263486">
    <property type="component" value="Unassembled WGS sequence"/>
</dbReference>
<reference evidence="5 6" key="1">
    <citation type="submission" date="2018-08" db="EMBL/GenBank/DDBJ databases">
        <title>Draft genome sequence of Psychrilyobacter sp. strain SD5 isolated from Black Sea water.</title>
        <authorList>
            <person name="Yadav S."/>
            <person name="Villanueva L."/>
            <person name="Damste J.S.S."/>
        </authorList>
    </citation>
    <scope>NUCLEOTIDE SEQUENCE [LARGE SCALE GENOMIC DNA]</scope>
    <source>
        <strain evidence="5 6">SD5</strain>
    </source>
</reference>
<evidence type="ECO:0000256" key="1">
    <source>
        <dbReference type="ARBA" id="ARBA00010876"/>
    </source>
</evidence>
<sequence>MKKYTIEPEYHGYKVGDYLKEVLGYSSRSMRKIDIFLNGKKVKPNKKVRKLNRLLVKEHNKGTNIEPIKMDLDIVYEDKNLIILNKEPYLIVHPTKKKVDKTLAHGIVHYMKEQTGEITVPRFYNRLDMNTSGIIVVAKNGFAQAFLQNKEKATVNKYYQTIVKGIVEEEEFVIEESIGCVGESLKRELLSIEDGGQTAKTGAKVLKRMDDQNLTLLEVELFTGRTHQIRVHLSSMGHPILGDELYGGMVDSVKRQLLHAYKLIFTNPDTGEEETVTTTLPDDMERIVKGEVIG</sequence>